<keyword evidence="2" id="KW-0716">Sensory transduction</keyword>
<dbReference type="AlphaFoldDB" id="A0A6H5IAK4"/>
<dbReference type="PANTHER" id="PTHR11188:SF17">
    <property type="entry name" value="FI21816P1"/>
    <property type="match status" value="1"/>
</dbReference>
<evidence type="ECO:0000259" key="3">
    <source>
        <dbReference type="SMART" id="SM01017"/>
    </source>
</evidence>
<dbReference type="InterPro" id="IPR011021">
    <property type="entry name" value="Arrestin-like_N"/>
</dbReference>
<dbReference type="Proteomes" id="UP000479190">
    <property type="component" value="Unassembled WGS sequence"/>
</dbReference>
<keyword evidence="5" id="KW-1185">Reference proteome</keyword>
<dbReference type="SUPFAM" id="SSF81296">
    <property type="entry name" value="E set domains"/>
    <property type="match status" value="2"/>
</dbReference>
<sequence>MTRKLSKFLIIFENTNLLYFPGHFLSGRVLIELDDEAYVSGLHFHVIGEGVVRVRSQRAERVYDKENYIDFRMRLLGEPGDGPSLLSPGIHSFPFKLGLPLGLPSTFLGKHGWQPARLEVEHHVGVSCVSGGPVFCRVSLDRGGYVPGESIGISATVSNRSKVTMKSTKASLTETIQYLCRGKVLASETRELASVSRGKIRPGEGEEWLNEQLYVPPLPPTNLRGCHLINVLYHVYFVITPKSLDKEIKLQIPIVLATYPLRQEGAPAGTAPSKRGAHYPSTLPIFRPWLDDKAFNVQD</sequence>
<dbReference type="GO" id="GO:0005737">
    <property type="term" value="C:cytoplasm"/>
    <property type="evidence" value="ECO:0007669"/>
    <property type="project" value="TreeGrafter"/>
</dbReference>
<dbReference type="InterPro" id="IPR014756">
    <property type="entry name" value="Ig_E-set"/>
</dbReference>
<organism evidence="4 5">
    <name type="scientific">Trichogramma brassicae</name>
    <dbReference type="NCBI Taxonomy" id="86971"/>
    <lineage>
        <taxon>Eukaryota</taxon>
        <taxon>Metazoa</taxon>
        <taxon>Ecdysozoa</taxon>
        <taxon>Arthropoda</taxon>
        <taxon>Hexapoda</taxon>
        <taxon>Insecta</taxon>
        <taxon>Pterygota</taxon>
        <taxon>Neoptera</taxon>
        <taxon>Endopterygota</taxon>
        <taxon>Hymenoptera</taxon>
        <taxon>Apocrita</taxon>
        <taxon>Proctotrupomorpha</taxon>
        <taxon>Chalcidoidea</taxon>
        <taxon>Trichogrammatidae</taxon>
        <taxon>Trichogramma</taxon>
    </lineage>
</organism>
<dbReference type="InterPro" id="IPR014752">
    <property type="entry name" value="Arrestin-like_C"/>
</dbReference>
<evidence type="ECO:0000313" key="4">
    <source>
        <dbReference type="EMBL" id="CAB0032224.1"/>
    </source>
</evidence>
<feature type="domain" description="Arrestin C-terminal-like" evidence="3">
    <location>
        <begin position="130"/>
        <end position="261"/>
    </location>
</feature>
<dbReference type="OrthoDB" id="2333384at2759"/>
<dbReference type="GO" id="GO:0015031">
    <property type="term" value="P:protein transport"/>
    <property type="evidence" value="ECO:0007669"/>
    <property type="project" value="TreeGrafter"/>
</dbReference>
<accession>A0A6H5IAK4</accession>
<reference evidence="4 5" key="1">
    <citation type="submission" date="2020-02" db="EMBL/GenBank/DDBJ databases">
        <authorList>
            <person name="Ferguson B K."/>
        </authorList>
    </citation>
    <scope>NUCLEOTIDE SEQUENCE [LARGE SCALE GENOMIC DNA]</scope>
</reference>
<dbReference type="Pfam" id="PF00339">
    <property type="entry name" value="Arrestin_N"/>
    <property type="match status" value="1"/>
</dbReference>
<dbReference type="SMART" id="SM01017">
    <property type="entry name" value="Arrestin_C"/>
    <property type="match status" value="1"/>
</dbReference>
<gene>
    <name evidence="4" type="ORF">TBRA_LOCUS4168</name>
</gene>
<evidence type="ECO:0000313" key="5">
    <source>
        <dbReference type="Proteomes" id="UP000479190"/>
    </source>
</evidence>
<evidence type="ECO:0000256" key="2">
    <source>
        <dbReference type="ARBA" id="ARBA00022606"/>
    </source>
</evidence>
<dbReference type="EMBL" id="CADCXV010000671">
    <property type="protein sequence ID" value="CAB0032224.1"/>
    <property type="molecule type" value="Genomic_DNA"/>
</dbReference>
<dbReference type="PANTHER" id="PTHR11188">
    <property type="entry name" value="ARRESTIN DOMAIN CONTAINING PROTEIN"/>
    <property type="match status" value="1"/>
</dbReference>
<dbReference type="InterPro" id="IPR050357">
    <property type="entry name" value="Arrestin_domain-protein"/>
</dbReference>
<evidence type="ECO:0000256" key="1">
    <source>
        <dbReference type="ARBA" id="ARBA00005298"/>
    </source>
</evidence>
<name>A0A6H5IAK4_9HYME</name>
<comment type="similarity">
    <text evidence="1">Belongs to the arrestin family.</text>
</comment>
<dbReference type="Pfam" id="PF02752">
    <property type="entry name" value="Arrestin_C"/>
    <property type="match status" value="1"/>
</dbReference>
<dbReference type="InterPro" id="IPR011022">
    <property type="entry name" value="Arrestin_C-like"/>
</dbReference>
<protein>
    <recommendedName>
        <fullName evidence="3">Arrestin C-terminal-like domain-containing protein</fullName>
    </recommendedName>
</protein>
<dbReference type="Gene3D" id="2.60.40.640">
    <property type="match status" value="1"/>
</dbReference>
<proteinExistence type="inferred from homology"/>